<feature type="domain" description="DUF397" evidence="1">
    <location>
        <begin position="17"/>
        <end position="60"/>
    </location>
</feature>
<dbReference type="EMBL" id="JAFCNB010000007">
    <property type="protein sequence ID" value="MBP2705149.1"/>
    <property type="molecule type" value="Genomic_DNA"/>
</dbReference>
<proteinExistence type="predicted"/>
<keyword evidence="3" id="KW-1185">Reference proteome</keyword>
<evidence type="ECO:0000313" key="3">
    <source>
        <dbReference type="Proteomes" id="UP000674234"/>
    </source>
</evidence>
<name>A0A941AQT7_9ACTN</name>
<evidence type="ECO:0000259" key="1">
    <source>
        <dbReference type="Pfam" id="PF04149"/>
    </source>
</evidence>
<dbReference type="InterPro" id="IPR007278">
    <property type="entry name" value="DUF397"/>
</dbReference>
<organism evidence="2 3">
    <name type="scientific">Microbispora oryzae</name>
    <dbReference type="NCBI Taxonomy" id="2806554"/>
    <lineage>
        <taxon>Bacteria</taxon>
        <taxon>Bacillati</taxon>
        <taxon>Actinomycetota</taxon>
        <taxon>Actinomycetes</taxon>
        <taxon>Streptosporangiales</taxon>
        <taxon>Streptosporangiaceae</taxon>
        <taxon>Microbispora</taxon>
    </lineage>
</organism>
<protein>
    <submittedName>
        <fullName evidence="2">DUF397 domain-containing protein</fullName>
    </submittedName>
</protein>
<dbReference type="Proteomes" id="UP000674234">
    <property type="component" value="Unassembled WGS sequence"/>
</dbReference>
<dbReference type="Pfam" id="PF04149">
    <property type="entry name" value="DUF397"/>
    <property type="match status" value="1"/>
</dbReference>
<dbReference type="RefSeq" id="WP_210156444.1">
    <property type="nucleotide sequence ID" value="NZ_JAFCNB010000007.1"/>
</dbReference>
<gene>
    <name evidence="2" type="ORF">JOL79_15140</name>
</gene>
<accession>A0A941AQT7</accession>
<evidence type="ECO:0000313" key="2">
    <source>
        <dbReference type="EMBL" id="MBP2705149.1"/>
    </source>
</evidence>
<sequence>MTDRPLFADAHWRAACNGGACVEVAFHGGWVGLRDGKQGDLGPVLTFTADEWDAFVRGIKDGRFETP</sequence>
<comment type="caution">
    <text evidence="2">The sequence shown here is derived from an EMBL/GenBank/DDBJ whole genome shotgun (WGS) entry which is preliminary data.</text>
</comment>
<dbReference type="AlphaFoldDB" id="A0A941AQT7"/>
<reference evidence="2" key="1">
    <citation type="submission" date="2021-02" db="EMBL/GenBank/DDBJ databases">
        <title>Draft genome sequence of Microbispora sp. RL4-1S isolated from rice leaves in Thailand.</title>
        <authorList>
            <person name="Muangham S."/>
            <person name="Duangmal K."/>
        </authorList>
    </citation>
    <scope>NUCLEOTIDE SEQUENCE</scope>
    <source>
        <strain evidence="2">RL4-1S</strain>
    </source>
</reference>